<dbReference type="SUPFAM" id="SSF53335">
    <property type="entry name" value="S-adenosyl-L-methionine-dependent methyltransferases"/>
    <property type="match status" value="1"/>
</dbReference>
<protein>
    <submittedName>
        <fullName evidence="1">Class I SAM-dependent methyltransferase</fullName>
        <ecNumber evidence="1">2.1.1.-</ecNumber>
    </submittedName>
</protein>
<organism evidence="1 2">
    <name type="scientific">Halanaerobium polyolivorans</name>
    <dbReference type="NCBI Taxonomy" id="2886943"/>
    <lineage>
        <taxon>Bacteria</taxon>
        <taxon>Bacillati</taxon>
        <taxon>Bacillota</taxon>
        <taxon>Clostridia</taxon>
        <taxon>Halanaerobiales</taxon>
        <taxon>Halanaerobiaceae</taxon>
        <taxon>Halanaerobium</taxon>
    </lineage>
</organism>
<keyword evidence="1" id="KW-0808">Transferase</keyword>
<dbReference type="Gene3D" id="3.40.50.150">
    <property type="entry name" value="Vaccinia Virus protein VP39"/>
    <property type="match status" value="1"/>
</dbReference>
<sequence length="342" mass="40303">MNLDKILAKGWLPDFLLRYAIRKVLAHKLKKQRITDVEKRFEKLNQFIAGLKEEAIAVQTDAANEQHYELPPAFFEKVLGENLKYSCCYWEDSQQNSLKQAELAMLKLSVERAEIKSGQKIMDLGCGWGSLSFYIAENYPDCSVTALSNSQLQIDYIKTKAEAKKLHNLQAKKADINSFQPEAEYDRVLSIEMFEHMRNYQLLLNKIASFLKADGKLFVHIFSHHSYPYLYEDRGDMSWMARYFFSGGTMPSQDLLHYFCDQLTLDKQWAVSGSHYQKTLLSWLQKMDQEQKEIRTIFKQTYGAEEVEKWWNYWRTFFISSAEFFGYNNGNEWFISHYLFKK</sequence>
<dbReference type="GO" id="GO:0008168">
    <property type="term" value="F:methyltransferase activity"/>
    <property type="evidence" value="ECO:0007669"/>
    <property type="project" value="UniProtKB-KW"/>
</dbReference>
<dbReference type="EC" id="2.1.1.-" evidence="1"/>
<dbReference type="FunFam" id="3.40.50.150:FF:000554">
    <property type="entry name" value="Cation-transporting ATPase"/>
    <property type="match status" value="1"/>
</dbReference>
<dbReference type="CDD" id="cd02440">
    <property type="entry name" value="AdoMet_MTases"/>
    <property type="match status" value="1"/>
</dbReference>
<dbReference type="PANTHER" id="PTHR43832:SF1">
    <property type="entry name" value="S-ADENOSYL-L-METHIONINE-DEPENDENT METHYLTRANSFERASES SUPERFAMILY PROTEIN"/>
    <property type="match status" value="1"/>
</dbReference>
<dbReference type="PANTHER" id="PTHR43832">
    <property type="match status" value="1"/>
</dbReference>
<proteinExistence type="predicted"/>
<dbReference type="EMBL" id="JAJFAT010000009">
    <property type="protein sequence ID" value="MCC3145158.1"/>
    <property type="molecule type" value="Genomic_DNA"/>
</dbReference>
<dbReference type="RefSeq" id="WP_229345707.1">
    <property type="nucleotide sequence ID" value="NZ_JAJFAT010000009.1"/>
</dbReference>
<dbReference type="Pfam" id="PF02353">
    <property type="entry name" value="CMAS"/>
    <property type="match status" value="1"/>
</dbReference>
<comment type="caution">
    <text evidence="1">The sequence shown here is derived from an EMBL/GenBank/DDBJ whole genome shotgun (WGS) entry which is preliminary data.</text>
</comment>
<keyword evidence="2" id="KW-1185">Reference proteome</keyword>
<evidence type="ECO:0000313" key="2">
    <source>
        <dbReference type="Proteomes" id="UP001199296"/>
    </source>
</evidence>
<gene>
    <name evidence="1" type="ORF">LJ207_07455</name>
</gene>
<evidence type="ECO:0000313" key="1">
    <source>
        <dbReference type="EMBL" id="MCC3145158.1"/>
    </source>
</evidence>
<dbReference type="GO" id="GO:0032259">
    <property type="term" value="P:methylation"/>
    <property type="evidence" value="ECO:0007669"/>
    <property type="project" value="UniProtKB-KW"/>
</dbReference>
<dbReference type="AlphaFoldDB" id="A0AAW4WYF1"/>
<name>A0AAW4WYF1_9FIRM</name>
<dbReference type="Proteomes" id="UP001199296">
    <property type="component" value="Unassembled WGS sequence"/>
</dbReference>
<accession>A0AAW4WYF1</accession>
<reference evidence="1 2" key="1">
    <citation type="submission" date="2021-10" db="EMBL/GenBank/DDBJ databases">
        <authorList>
            <person name="Grouzdev D.S."/>
            <person name="Pantiukh K.S."/>
            <person name="Krutkina M.S."/>
        </authorList>
    </citation>
    <scope>NUCLEOTIDE SEQUENCE [LARGE SCALE GENOMIC DNA]</scope>
    <source>
        <strain evidence="1 2">Z-7514</strain>
    </source>
</reference>
<keyword evidence="1" id="KW-0489">Methyltransferase</keyword>
<dbReference type="InterPro" id="IPR029063">
    <property type="entry name" value="SAM-dependent_MTases_sf"/>
</dbReference>